<name>A0A7D9JME3_PARCT</name>
<dbReference type="AlphaFoldDB" id="A0A7D9JME3"/>
<dbReference type="Proteomes" id="UP001152795">
    <property type="component" value="Unassembled WGS sequence"/>
</dbReference>
<reference evidence="1" key="1">
    <citation type="submission" date="2020-04" db="EMBL/GenBank/DDBJ databases">
        <authorList>
            <person name="Alioto T."/>
            <person name="Alioto T."/>
            <person name="Gomez Garrido J."/>
        </authorList>
    </citation>
    <scope>NUCLEOTIDE SEQUENCE</scope>
    <source>
        <strain evidence="1">A484AB</strain>
    </source>
</reference>
<evidence type="ECO:0000313" key="2">
    <source>
        <dbReference type="Proteomes" id="UP001152795"/>
    </source>
</evidence>
<accession>A0A7D9JME3</accession>
<comment type="caution">
    <text evidence="1">The sequence shown here is derived from an EMBL/GenBank/DDBJ whole genome shotgun (WGS) entry which is preliminary data.</text>
</comment>
<sequence>MKFHLFLIVLSAAIFAQVFASQGEGRHKRSFHSYFDNYFDVIAASTCTALGSGVSGWYFPIRRKCVNPGPSCHQICTSANIQKQAKAKIDPSRFAAVSFSSSTRVHFSFSDMTILLTLSMRGIYVLII</sequence>
<dbReference type="EMBL" id="CACRXK020018696">
    <property type="protein sequence ID" value="CAB4032789.1"/>
    <property type="molecule type" value="Genomic_DNA"/>
</dbReference>
<keyword evidence="2" id="KW-1185">Reference proteome</keyword>
<gene>
    <name evidence="1" type="ORF">PACLA_8A076322</name>
</gene>
<proteinExistence type="predicted"/>
<organism evidence="1 2">
    <name type="scientific">Paramuricea clavata</name>
    <name type="common">Red gorgonian</name>
    <name type="synonym">Violescent sea-whip</name>
    <dbReference type="NCBI Taxonomy" id="317549"/>
    <lineage>
        <taxon>Eukaryota</taxon>
        <taxon>Metazoa</taxon>
        <taxon>Cnidaria</taxon>
        <taxon>Anthozoa</taxon>
        <taxon>Octocorallia</taxon>
        <taxon>Malacalcyonacea</taxon>
        <taxon>Plexauridae</taxon>
        <taxon>Paramuricea</taxon>
    </lineage>
</organism>
<evidence type="ECO:0000313" key="1">
    <source>
        <dbReference type="EMBL" id="CAB4032789.1"/>
    </source>
</evidence>
<protein>
    <submittedName>
        <fullName evidence="1">Uncharacterized protein</fullName>
    </submittedName>
</protein>